<feature type="region of interest" description="Disordered" evidence="2">
    <location>
        <begin position="232"/>
        <end position="318"/>
    </location>
</feature>
<accession>A0A0G4GPB2</accession>
<sequence length="479" mass="53118">MLARDDPFAKTWSAKIGNRKTRTDGFHSPRPLTCRAKISKRDRIGKDDRVIVADRSSLSKLGEGSNFDYAYTEYDENDRTTTQLDTASSPASRNKLRLDLSQLGTGTQTHSRVDYPPGAPLPSGKTGGRDRATLLALKQGSARRFQNKLEKLQETREVDTEKRKAFIARRASNESRKIDKLLREMKGKDYRSETKSAIKFLEKNNAHQMKLRLEEKNEWNSEVFEKVQQAVKDQMHENERARKRAQGPSGASMQAHDHTPASSNAVTHTAGFTRTGGGSGGWRGADSRGVFDPTSTGGFTSTSFPKVPSSDHGGRTISDCKEEDHIRTSLWADRMPLRDTPSEASPYCHHRDGGPPTIGVSRGPYGADMYPEQIEKQFPEGPAGTRRGKSWGILRENAKPALQGESSFYKTPVGGGCGAPAQDHYAYERMSTVVLNEEIGKLQKRFFPTVPGSIECDPWVQNQLTRLATGVCGEDRILS</sequence>
<organism evidence="3">
    <name type="scientific">Chromera velia CCMP2878</name>
    <dbReference type="NCBI Taxonomy" id="1169474"/>
    <lineage>
        <taxon>Eukaryota</taxon>
        <taxon>Sar</taxon>
        <taxon>Alveolata</taxon>
        <taxon>Colpodellida</taxon>
        <taxon>Chromeraceae</taxon>
        <taxon>Chromera</taxon>
    </lineage>
</organism>
<feature type="coiled-coil region" evidence="1">
    <location>
        <begin position="135"/>
        <end position="162"/>
    </location>
</feature>
<evidence type="ECO:0000256" key="2">
    <source>
        <dbReference type="SAM" id="MobiDB-lite"/>
    </source>
</evidence>
<evidence type="ECO:0000313" key="3">
    <source>
        <dbReference type="EMBL" id="CEM32219.1"/>
    </source>
</evidence>
<name>A0A0G4GPB2_9ALVE</name>
<feature type="region of interest" description="Disordered" evidence="2">
    <location>
        <begin position="103"/>
        <end position="128"/>
    </location>
</feature>
<gene>
    <name evidence="3" type="ORF">Cvel_22797</name>
</gene>
<keyword evidence="1" id="KW-0175">Coiled coil</keyword>
<reference evidence="3" key="1">
    <citation type="submission" date="2014-11" db="EMBL/GenBank/DDBJ databases">
        <authorList>
            <person name="Otto D Thomas"/>
            <person name="Naeem Raeece"/>
        </authorList>
    </citation>
    <scope>NUCLEOTIDE SEQUENCE</scope>
</reference>
<dbReference type="AlphaFoldDB" id="A0A0G4GPB2"/>
<evidence type="ECO:0000256" key="1">
    <source>
        <dbReference type="SAM" id="Coils"/>
    </source>
</evidence>
<feature type="compositionally biased region" description="Gly residues" evidence="2">
    <location>
        <begin position="274"/>
        <end position="283"/>
    </location>
</feature>
<dbReference type="EMBL" id="CDMZ01001415">
    <property type="protein sequence ID" value="CEM32219.1"/>
    <property type="molecule type" value="Genomic_DNA"/>
</dbReference>
<protein>
    <submittedName>
        <fullName evidence="3">Uncharacterized protein</fullName>
    </submittedName>
</protein>
<dbReference type="VEuPathDB" id="CryptoDB:Cvel_22797"/>
<feature type="compositionally biased region" description="Low complexity" evidence="2">
    <location>
        <begin position="294"/>
        <end position="304"/>
    </location>
</feature>
<proteinExistence type="predicted"/>